<proteinExistence type="evidence at transcript level"/>
<reference evidence="4" key="1">
    <citation type="submission" date="2013-03" db="EMBL/GenBank/DDBJ databases">
        <title>Immune-Related transcriptome of Coptotermes formosanus Shiraki workers: the defense mechanism.</title>
        <authorList>
            <person name="Hussain A."/>
            <person name="Li Y.F."/>
            <person name="Wen S.Y."/>
        </authorList>
    </citation>
    <scope>NUCLEOTIDE SEQUENCE</scope>
</reference>
<feature type="compositionally biased region" description="Low complexity" evidence="1">
    <location>
        <begin position="78"/>
        <end position="87"/>
    </location>
</feature>
<organism evidence="4">
    <name type="scientific">Coptotermes formosanus</name>
    <name type="common">Formosan subterranean termite</name>
    <dbReference type="NCBI Taxonomy" id="36987"/>
    <lineage>
        <taxon>Eukaryota</taxon>
        <taxon>Metazoa</taxon>
        <taxon>Ecdysozoa</taxon>
        <taxon>Arthropoda</taxon>
        <taxon>Hexapoda</taxon>
        <taxon>Insecta</taxon>
        <taxon>Pterygota</taxon>
        <taxon>Neoptera</taxon>
        <taxon>Polyneoptera</taxon>
        <taxon>Dictyoptera</taxon>
        <taxon>Blattodea</taxon>
        <taxon>Blattoidea</taxon>
        <taxon>Termitoidae</taxon>
        <taxon>Rhinotermitidae</taxon>
        <taxon>Coptotermes</taxon>
    </lineage>
</organism>
<evidence type="ECO:0000259" key="3">
    <source>
        <dbReference type="PROSITE" id="PS51465"/>
    </source>
</evidence>
<keyword evidence="2" id="KW-0732">Signal</keyword>
<feature type="signal peptide" evidence="2">
    <location>
        <begin position="1"/>
        <end position="23"/>
    </location>
</feature>
<dbReference type="InterPro" id="IPR002350">
    <property type="entry name" value="Kazal_dom"/>
</dbReference>
<dbReference type="PROSITE" id="PS51465">
    <property type="entry name" value="KAZAL_2"/>
    <property type="match status" value="1"/>
</dbReference>
<evidence type="ECO:0000256" key="2">
    <source>
        <dbReference type="SAM" id="SignalP"/>
    </source>
</evidence>
<sequence>MRVSWIMLFQGLIIFVPDSYESATVIKCNCNCPREFQPVCAQDSTGDRDMFPNECHLDCYNCTHNKDYVIKSRGDCEASSTSRPRTTAARRRGIRAVR</sequence>
<evidence type="ECO:0000256" key="1">
    <source>
        <dbReference type="SAM" id="MobiDB-lite"/>
    </source>
</evidence>
<dbReference type="AlphaFoldDB" id="R4V2F2"/>
<protein>
    <submittedName>
        <fullName evidence="4">Kazal domain-containing peptide</fullName>
    </submittedName>
</protein>
<dbReference type="Pfam" id="PF07648">
    <property type="entry name" value="Kazal_2"/>
    <property type="match status" value="1"/>
</dbReference>
<dbReference type="InterPro" id="IPR036058">
    <property type="entry name" value="Kazal_dom_sf"/>
</dbReference>
<feature type="compositionally biased region" description="Basic residues" evidence="1">
    <location>
        <begin position="88"/>
        <end position="98"/>
    </location>
</feature>
<feature type="chain" id="PRO_5004371628" evidence="2">
    <location>
        <begin position="24"/>
        <end position="98"/>
    </location>
</feature>
<dbReference type="CDD" id="cd00104">
    <property type="entry name" value="KAZAL_FS"/>
    <property type="match status" value="1"/>
</dbReference>
<dbReference type="SUPFAM" id="SSF100895">
    <property type="entry name" value="Kazal-type serine protease inhibitors"/>
    <property type="match status" value="1"/>
</dbReference>
<name>R4V2F2_COPFO</name>
<dbReference type="Gene3D" id="3.30.60.30">
    <property type="match status" value="1"/>
</dbReference>
<evidence type="ECO:0000313" key="4">
    <source>
        <dbReference type="EMBL" id="AGM32892.1"/>
    </source>
</evidence>
<dbReference type="SMART" id="SM00280">
    <property type="entry name" value="KAZAL"/>
    <property type="match status" value="1"/>
</dbReference>
<dbReference type="EMBL" id="KC741068">
    <property type="protein sequence ID" value="AGM32892.1"/>
    <property type="molecule type" value="mRNA"/>
</dbReference>
<accession>R4V2F2</accession>
<feature type="domain" description="Kazal-like" evidence="3">
    <location>
        <begin position="22"/>
        <end position="78"/>
    </location>
</feature>
<feature type="region of interest" description="Disordered" evidence="1">
    <location>
        <begin position="74"/>
        <end position="98"/>
    </location>
</feature>